<comment type="pathway">
    <text evidence="3">Protein modification; protein ubiquitination.</text>
</comment>
<evidence type="ECO:0000256" key="11">
    <source>
        <dbReference type="ARBA" id="ARBA00022989"/>
    </source>
</evidence>
<evidence type="ECO:0000256" key="3">
    <source>
        <dbReference type="ARBA" id="ARBA00004906"/>
    </source>
</evidence>
<evidence type="ECO:0000256" key="15">
    <source>
        <dbReference type="SAM" id="MobiDB-lite"/>
    </source>
</evidence>
<evidence type="ECO:0000256" key="9">
    <source>
        <dbReference type="ARBA" id="ARBA00022786"/>
    </source>
</evidence>
<proteinExistence type="inferred from homology"/>
<comment type="similarity">
    <text evidence="13">Belongs to the RING-type zinc finger family. ATL subfamily.</text>
</comment>
<evidence type="ECO:0000256" key="16">
    <source>
        <dbReference type="SAM" id="Phobius"/>
    </source>
</evidence>
<evidence type="ECO:0000256" key="12">
    <source>
        <dbReference type="ARBA" id="ARBA00023136"/>
    </source>
</evidence>
<dbReference type="GO" id="GO:0016020">
    <property type="term" value="C:membrane"/>
    <property type="evidence" value="ECO:0007669"/>
    <property type="project" value="UniProtKB-SubCell"/>
</dbReference>
<dbReference type="GO" id="GO:0008270">
    <property type="term" value="F:zinc ion binding"/>
    <property type="evidence" value="ECO:0007669"/>
    <property type="project" value="UniProtKB-KW"/>
</dbReference>
<feature type="compositionally biased region" description="Basic and acidic residues" evidence="15">
    <location>
        <begin position="168"/>
        <end position="177"/>
    </location>
</feature>
<dbReference type="CDD" id="cd16461">
    <property type="entry name" value="RING-H2_EL5-like"/>
    <property type="match status" value="1"/>
</dbReference>
<dbReference type="EMBL" id="BDQV01000027">
    <property type="protein sequence ID" value="GAY45160.1"/>
    <property type="molecule type" value="Genomic_DNA"/>
</dbReference>
<evidence type="ECO:0000256" key="2">
    <source>
        <dbReference type="ARBA" id="ARBA00004167"/>
    </source>
</evidence>
<evidence type="ECO:0000256" key="5">
    <source>
        <dbReference type="ARBA" id="ARBA00022679"/>
    </source>
</evidence>
<dbReference type="SMART" id="SM00184">
    <property type="entry name" value="RING"/>
    <property type="match status" value="1"/>
</dbReference>
<dbReference type="PROSITE" id="PS50089">
    <property type="entry name" value="ZF_RING_2"/>
    <property type="match status" value="1"/>
</dbReference>
<comment type="catalytic activity">
    <reaction evidence="1">
        <text>S-ubiquitinyl-[E2 ubiquitin-conjugating enzyme]-L-cysteine + [acceptor protein]-L-lysine = [E2 ubiquitin-conjugating enzyme]-L-cysteine + N(6)-ubiquitinyl-[acceptor protein]-L-lysine.</text>
        <dbReference type="EC" id="2.3.2.27"/>
    </reaction>
</comment>
<evidence type="ECO:0000256" key="6">
    <source>
        <dbReference type="ARBA" id="ARBA00022692"/>
    </source>
</evidence>
<gene>
    <name evidence="18" type="ORF">CUMW_087410</name>
</gene>
<name>A0A2H5NYH5_CITUN</name>
<protein>
    <recommendedName>
        <fullName evidence="4">RING-type E3 ubiquitin transferase</fullName>
        <ecNumber evidence="4">2.3.2.27</ecNumber>
    </recommendedName>
</protein>
<evidence type="ECO:0000256" key="8">
    <source>
        <dbReference type="ARBA" id="ARBA00022771"/>
    </source>
</evidence>
<evidence type="ECO:0000256" key="4">
    <source>
        <dbReference type="ARBA" id="ARBA00012483"/>
    </source>
</evidence>
<organism evidence="18 19">
    <name type="scientific">Citrus unshiu</name>
    <name type="common">Satsuma mandarin</name>
    <name type="synonym">Citrus nobilis var. unshiu</name>
    <dbReference type="NCBI Taxonomy" id="55188"/>
    <lineage>
        <taxon>Eukaryota</taxon>
        <taxon>Viridiplantae</taxon>
        <taxon>Streptophyta</taxon>
        <taxon>Embryophyta</taxon>
        <taxon>Tracheophyta</taxon>
        <taxon>Spermatophyta</taxon>
        <taxon>Magnoliopsida</taxon>
        <taxon>eudicotyledons</taxon>
        <taxon>Gunneridae</taxon>
        <taxon>Pentapetalae</taxon>
        <taxon>rosids</taxon>
        <taxon>malvids</taxon>
        <taxon>Sapindales</taxon>
        <taxon>Rutaceae</taxon>
        <taxon>Aurantioideae</taxon>
        <taxon>Citrus</taxon>
    </lineage>
</organism>
<dbReference type="SUPFAM" id="SSF57850">
    <property type="entry name" value="RING/U-box"/>
    <property type="match status" value="1"/>
</dbReference>
<accession>A0A2H5NYH5</accession>
<dbReference type="GO" id="GO:0016567">
    <property type="term" value="P:protein ubiquitination"/>
    <property type="evidence" value="ECO:0007669"/>
    <property type="project" value="UniProtKB-UniPathway"/>
</dbReference>
<keyword evidence="12 16" id="KW-0472">Membrane</keyword>
<dbReference type="PANTHER" id="PTHR46913">
    <property type="entry name" value="RING-H2 FINGER PROTEIN ATL16"/>
    <property type="match status" value="1"/>
</dbReference>
<feature type="region of interest" description="Disordered" evidence="15">
    <location>
        <begin position="158"/>
        <end position="177"/>
    </location>
</feature>
<keyword evidence="7" id="KW-0479">Metal-binding</keyword>
<dbReference type="AlphaFoldDB" id="A0A2H5NYH5"/>
<comment type="subcellular location">
    <subcellularLocation>
        <location evidence="2">Membrane</location>
        <topology evidence="2">Single-pass membrane protein</topology>
    </subcellularLocation>
</comment>
<evidence type="ECO:0000256" key="14">
    <source>
        <dbReference type="PROSITE-ProRule" id="PRU00175"/>
    </source>
</evidence>
<evidence type="ECO:0000256" key="10">
    <source>
        <dbReference type="ARBA" id="ARBA00022833"/>
    </source>
</evidence>
<dbReference type="Gene3D" id="3.30.40.10">
    <property type="entry name" value="Zinc/RING finger domain, C3HC4 (zinc finger)"/>
    <property type="match status" value="1"/>
</dbReference>
<sequence>MDGEGAGHQPGWQFSPLLIGLLGVIAGFMMVATYHCISLGCCCCNNNQQAQDNEPNTRQDTERNYDHRQEWPRDRIRTSSVMKVLMPVFRFSSKDCNEDTCAVCLGDFKEGEQVRVLPECLHLFHVPCIDMWLSSHSNCPLCRANANAAPPPHLVLTLPDSGGAPQPEFHRAPDYGV</sequence>
<reference evidence="18 19" key="1">
    <citation type="journal article" date="2017" name="Front. Genet.">
        <title>Draft sequencing of the heterozygous diploid genome of Satsuma (Citrus unshiu Marc.) using a hybrid assembly approach.</title>
        <authorList>
            <person name="Shimizu T."/>
            <person name="Tanizawa Y."/>
            <person name="Mochizuki T."/>
            <person name="Nagasaki H."/>
            <person name="Yoshioka T."/>
            <person name="Toyoda A."/>
            <person name="Fujiyama A."/>
            <person name="Kaminuma E."/>
            <person name="Nakamura Y."/>
        </authorList>
    </citation>
    <scope>NUCLEOTIDE SEQUENCE [LARGE SCALE GENOMIC DNA]</scope>
    <source>
        <strain evidence="19">cv. Miyagawa wase</strain>
    </source>
</reference>
<evidence type="ECO:0000313" key="19">
    <source>
        <dbReference type="Proteomes" id="UP000236630"/>
    </source>
</evidence>
<evidence type="ECO:0000256" key="7">
    <source>
        <dbReference type="ARBA" id="ARBA00022723"/>
    </source>
</evidence>
<dbReference type="GO" id="GO:0061630">
    <property type="term" value="F:ubiquitin protein ligase activity"/>
    <property type="evidence" value="ECO:0007669"/>
    <property type="project" value="UniProtKB-EC"/>
</dbReference>
<evidence type="ECO:0000256" key="13">
    <source>
        <dbReference type="ARBA" id="ARBA00024209"/>
    </source>
</evidence>
<keyword evidence="5" id="KW-0808">Transferase</keyword>
<comment type="caution">
    <text evidence="18">The sequence shown here is derived from an EMBL/GenBank/DDBJ whole genome shotgun (WGS) entry which is preliminary data.</text>
</comment>
<keyword evidence="9" id="KW-0833">Ubl conjugation pathway</keyword>
<dbReference type="PANTHER" id="PTHR46913:SF1">
    <property type="entry name" value="RING-H2 FINGER PROTEIN ATL16"/>
    <property type="match status" value="1"/>
</dbReference>
<keyword evidence="10" id="KW-0862">Zinc</keyword>
<keyword evidence="6 16" id="KW-0812">Transmembrane</keyword>
<dbReference type="EC" id="2.3.2.27" evidence="4"/>
<evidence type="ECO:0000259" key="17">
    <source>
        <dbReference type="PROSITE" id="PS50089"/>
    </source>
</evidence>
<dbReference type="UniPathway" id="UPA00143"/>
<feature type="transmembrane region" description="Helical" evidence="16">
    <location>
        <begin position="12"/>
        <end position="34"/>
    </location>
</feature>
<dbReference type="Pfam" id="PF13639">
    <property type="entry name" value="zf-RING_2"/>
    <property type="match status" value="1"/>
</dbReference>
<dbReference type="Proteomes" id="UP000236630">
    <property type="component" value="Unassembled WGS sequence"/>
</dbReference>
<keyword evidence="19" id="KW-1185">Reference proteome</keyword>
<keyword evidence="8 14" id="KW-0863">Zinc-finger</keyword>
<feature type="domain" description="RING-type" evidence="17">
    <location>
        <begin position="101"/>
        <end position="143"/>
    </location>
</feature>
<evidence type="ECO:0000256" key="1">
    <source>
        <dbReference type="ARBA" id="ARBA00000900"/>
    </source>
</evidence>
<dbReference type="InterPro" id="IPR001841">
    <property type="entry name" value="Znf_RING"/>
</dbReference>
<evidence type="ECO:0000313" key="18">
    <source>
        <dbReference type="EMBL" id="GAY45160.1"/>
    </source>
</evidence>
<dbReference type="InterPro" id="IPR013083">
    <property type="entry name" value="Znf_RING/FYVE/PHD"/>
</dbReference>
<dbReference type="InterPro" id="IPR044600">
    <property type="entry name" value="ATL1/ATL16-like"/>
</dbReference>
<keyword evidence="11 16" id="KW-1133">Transmembrane helix</keyword>